<comment type="caution">
    <text evidence="2">The sequence shown here is derived from an EMBL/GenBank/DDBJ whole genome shotgun (WGS) entry which is preliminary data.</text>
</comment>
<evidence type="ECO:0000313" key="3">
    <source>
        <dbReference type="Proteomes" id="UP001605036"/>
    </source>
</evidence>
<dbReference type="AlphaFoldDB" id="A0ABD1YGE6"/>
<reference evidence="2 3" key="1">
    <citation type="submission" date="2024-09" db="EMBL/GenBank/DDBJ databases">
        <title>Chromosome-scale assembly of Riccia fluitans.</title>
        <authorList>
            <person name="Paukszto L."/>
            <person name="Sawicki J."/>
            <person name="Karawczyk K."/>
            <person name="Piernik-Szablinska J."/>
            <person name="Szczecinska M."/>
            <person name="Mazdziarz M."/>
        </authorList>
    </citation>
    <scope>NUCLEOTIDE SEQUENCE [LARGE SCALE GENOMIC DNA]</scope>
    <source>
        <strain evidence="2">Rf_01</strain>
        <tissue evidence="2">Aerial parts of the thallus</tissue>
    </source>
</reference>
<feature type="region of interest" description="Disordered" evidence="1">
    <location>
        <begin position="49"/>
        <end position="78"/>
    </location>
</feature>
<dbReference type="EMBL" id="JBHFFA010000004">
    <property type="protein sequence ID" value="KAL2629738.1"/>
    <property type="molecule type" value="Genomic_DNA"/>
</dbReference>
<feature type="region of interest" description="Disordered" evidence="1">
    <location>
        <begin position="1"/>
        <end position="36"/>
    </location>
</feature>
<gene>
    <name evidence="2" type="ORF">R1flu_014424</name>
</gene>
<keyword evidence="3" id="KW-1185">Reference proteome</keyword>
<protein>
    <submittedName>
        <fullName evidence="2">Uncharacterized protein</fullName>
    </submittedName>
</protein>
<evidence type="ECO:0000256" key="1">
    <source>
        <dbReference type="SAM" id="MobiDB-lite"/>
    </source>
</evidence>
<evidence type="ECO:0000313" key="2">
    <source>
        <dbReference type="EMBL" id="KAL2629738.1"/>
    </source>
</evidence>
<proteinExistence type="predicted"/>
<name>A0ABD1YGE6_9MARC</name>
<sequence>MNRSEAAQSRHVHGVMWKSGKAGMVRHERRGTKEHRRCWRVRQELPEWTTAGNTEAKTRTMADVAEPERATNGAQKIA</sequence>
<accession>A0ABD1YGE6</accession>
<dbReference type="Proteomes" id="UP001605036">
    <property type="component" value="Unassembled WGS sequence"/>
</dbReference>
<feature type="compositionally biased region" description="Basic residues" evidence="1">
    <location>
        <begin position="27"/>
        <end position="36"/>
    </location>
</feature>
<organism evidence="2 3">
    <name type="scientific">Riccia fluitans</name>
    <dbReference type="NCBI Taxonomy" id="41844"/>
    <lineage>
        <taxon>Eukaryota</taxon>
        <taxon>Viridiplantae</taxon>
        <taxon>Streptophyta</taxon>
        <taxon>Embryophyta</taxon>
        <taxon>Marchantiophyta</taxon>
        <taxon>Marchantiopsida</taxon>
        <taxon>Marchantiidae</taxon>
        <taxon>Marchantiales</taxon>
        <taxon>Ricciaceae</taxon>
        <taxon>Riccia</taxon>
    </lineage>
</organism>